<dbReference type="Proteomes" id="UP000093309">
    <property type="component" value="Unassembled WGS sequence"/>
</dbReference>
<reference evidence="12" key="1">
    <citation type="submission" date="2016-05" db="EMBL/GenBank/DDBJ databases">
        <title>Paenibacillus oryzae. sp. nov., isolated from the rice root.</title>
        <authorList>
            <person name="Zhang J."/>
            <person name="Zhang X."/>
        </authorList>
    </citation>
    <scope>NUCLEOTIDE SEQUENCE [LARGE SCALE GENOMIC DNA]</scope>
    <source>
        <strain evidence="12">KCTC13222</strain>
    </source>
</reference>
<dbReference type="InterPro" id="IPR036890">
    <property type="entry name" value="HATPase_C_sf"/>
</dbReference>
<evidence type="ECO:0000259" key="10">
    <source>
        <dbReference type="PROSITE" id="PS50885"/>
    </source>
</evidence>
<dbReference type="GO" id="GO:0005886">
    <property type="term" value="C:plasma membrane"/>
    <property type="evidence" value="ECO:0007669"/>
    <property type="project" value="UniProtKB-SubCell"/>
</dbReference>
<keyword evidence="4" id="KW-0808">Transferase</keyword>
<dbReference type="GO" id="GO:0000155">
    <property type="term" value="F:phosphorelay sensor kinase activity"/>
    <property type="evidence" value="ECO:0007669"/>
    <property type="project" value="InterPro"/>
</dbReference>
<evidence type="ECO:0000256" key="2">
    <source>
        <dbReference type="ARBA" id="ARBA00022475"/>
    </source>
</evidence>
<evidence type="ECO:0000256" key="8">
    <source>
        <dbReference type="ARBA" id="ARBA00023136"/>
    </source>
</evidence>
<dbReference type="InterPro" id="IPR010559">
    <property type="entry name" value="Sig_transdc_His_kin_internal"/>
</dbReference>
<dbReference type="Gene3D" id="3.30.565.10">
    <property type="entry name" value="Histidine kinase-like ATPase, C-terminal domain"/>
    <property type="match status" value="1"/>
</dbReference>
<dbReference type="PANTHER" id="PTHR34220:SF7">
    <property type="entry name" value="SENSOR HISTIDINE KINASE YPDA"/>
    <property type="match status" value="1"/>
</dbReference>
<dbReference type="RefSeq" id="WP_065852178.1">
    <property type="nucleotide sequence ID" value="NZ_LYPC01000014.1"/>
</dbReference>
<comment type="caution">
    <text evidence="11">The sequence shown here is derived from an EMBL/GenBank/DDBJ whole genome shotgun (WGS) entry which is preliminary data.</text>
</comment>
<dbReference type="SUPFAM" id="SSF55874">
    <property type="entry name" value="ATPase domain of HSP90 chaperone/DNA topoisomerase II/histidine kinase"/>
    <property type="match status" value="1"/>
</dbReference>
<feature type="domain" description="HAMP" evidence="10">
    <location>
        <begin position="338"/>
        <end position="390"/>
    </location>
</feature>
<evidence type="ECO:0000256" key="3">
    <source>
        <dbReference type="ARBA" id="ARBA00022553"/>
    </source>
</evidence>
<dbReference type="SMART" id="SM00387">
    <property type="entry name" value="HATPase_c"/>
    <property type="match status" value="1"/>
</dbReference>
<feature type="transmembrane region" description="Helical" evidence="9">
    <location>
        <begin position="318"/>
        <end position="337"/>
    </location>
</feature>
<dbReference type="PANTHER" id="PTHR34220">
    <property type="entry name" value="SENSOR HISTIDINE KINASE YPDA"/>
    <property type="match status" value="1"/>
</dbReference>
<dbReference type="PROSITE" id="PS50885">
    <property type="entry name" value="HAMP"/>
    <property type="match status" value="1"/>
</dbReference>
<proteinExistence type="predicted"/>
<evidence type="ECO:0000256" key="4">
    <source>
        <dbReference type="ARBA" id="ARBA00022679"/>
    </source>
</evidence>
<dbReference type="InterPro" id="IPR033479">
    <property type="entry name" value="dCache_1"/>
</dbReference>
<keyword evidence="12" id="KW-1185">Reference proteome</keyword>
<organism evidence="11 12">
    <name type="scientific">Paenibacillus pectinilyticus</name>
    <dbReference type="NCBI Taxonomy" id="512399"/>
    <lineage>
        <taxon>Bacteria</taxon>
        <taxon>Bacillati</taxon>
        <taxon>Bacillota</taxon>
        <taxon>Bacilli</taxon>
        <taxon>Bacillales</taxon>
        <taxon>Paenibacillaceae</taxon>
        <taxon>Paenibacillus</taxon>
    </lineage>
</organism>
<dbReference type="Pfam" id="PF02518">
    <property type="entry name" value="HATPase_c"/>
    <property type="match status" value="1"/>
</dbReference>
<dbReference type="STRING" id="512399.A8709_14305"/>
<feature type="transmembrane region" description="Helical" evidence="9">
    <location>
        <begin position="16"/>
        <end position="36"/>
    </location>
</feature>
<keyword evidence="3" id="KW-0597">Phosphoprotein</keyword>
<dbReference type="InterPro" id="IPR050640">
    <property type="entry name" value="Bact_2-comp_sensor_kinase"/>
</dbReference>
<keyword evidence="7 9" id="KW-1133">Transmembrane helix</keyword>
<keyword evidence="8 9" id="KW-0472">Membrane</keyword>
<evidence type="ECO:0000256" key="9">
    <source>
        <dbReference type="SAM" id="Phobius"/>
    </source>
</evidence>
<evidence type="ECO:0000256" key="6">
    <source>
        <dbReference type="ARBA" id="ARBA00022777"/>
    </source>
</evidence>
<keyword evidence="6" id="KW-0418">Kinase</keyword>
<dbReference type="Gene3D" id="6.10.340.10">
    <property type="match status" value="1"/>
</dbReference>
<evidence type="ECO:0000256" key="7">
    <source>
        <dbReference type="ARBA" id="ARBA00022989"/>
    </source>
</evidence>
<evidence type="ECO:0000256" key="5">
    <source>
        <dbReference type="ARBA" id="ARBA00022692"/>
    </source>
</evidence>
<dbReference type="InterPro" id="IPR003660">
    <property type="entry name" value="HAMP_dom"/>
</dbReference>
<dbReference type="SUPFAM" id="SSF158472">
    <property type="entry name" value="HAMP domain-like"/>
    <property type="match status" value="1"/>
</dbReference>
<gene>
    <name evidence="11" type="ORF">A8709_14305</name>
</gene>
<evidence type="ECO:0000256" key="1">
    <source>
        <dbReference type="ARBA" id="ARBA00004651"/>
    </source>
</evidence>
<dbReference type="InterPro" id="IPR003594">
    <property type="entry name" value="HATPase_dom"/>
</dbReference>
<keyword evidence="2" id="KW-1003">Cell membrane</keyword>
<evidence type="ECO:0000313" key="11">
    <source>
        <dbReference type="EMBL" id="OCT15267.1"/>
    </source>
</evidence>
<dbReference type="AlphaFoldDB" id="A0A1C1A3X9"/>
<dbReference type="Gene3D" id="3.30.450.20">
    <property type="entry name" value="PAS domain"/>
    <property type="match status" value="2"/>
</dbReference>
<protein>
    <recommendedName>
        <fullName evidence="10">HAMP domain-containing protein</fullName>
    </recommendedName>
</protein>
<sequence>MNKLRSWLGGSLRRQLTVSFLIISVAILSLSTWFTYHGVLQLLQKRTENSTVQLFQQAEFTINGFRAEVDKISKTLLVDEDVNGFMEAVPSNNSNQADEIVLKRAIAQKFTALLQNYEFLHSIYLFTEDGRVLGTTISRNTTTLSPQEIRERYTPEFYEAIKLNTLDKMPKLVWAGGIKASLYDHAMNELDHESEDGRYLISAARGIKARFSGKMAGTVVMNVKEDAVTDLFANLSLERGGDVYLADANGQVIAHPNRMQIGTQSDVFSHFTGMSYGSLEVGNKEVVYFPMASNEWTLMKSVPVSEFRKDIFTLYRQLIIVVVIGILLAMILSSMLIRRITKPLVHLSAAMSAMENGDLNQKVPVDDRNEWGVLSRGFNRMSQSIQGFQRLEQEKRYIEVQNLYNRINPHFLFNTLSTIRWMAAVLKASNIEQIITALGNLLKPVYSDEKSLSTIREEIELVRNYMHIMNARYGEGILWHVNLPETLAVALIPKFTLQPIIENSIQHGLMHHNHMGSIEIDICKDEASGSLEIRIMDTGCGIPEDRLEELHTWINQPVEEELVRASGDQFGIGLRNTNRRLKLLFGSHYGMRLESEESKWTVVIVRIPIQIEGNS</sequence>
<comment type="subcellular location">
    <subcellularLocation>
        <location evidence="1">Cell membrane</location>
        <topology evidence="1">Multi-pass membrane protein</topology>
    </subcellularLocation>
</comment>
<dbReference type="CDD" id="cd06225">
    <property type="entry name" value="HAMP"/>
    <property type="match status" value="1"/>
</dbReference>
<dbReference type="Pfam" id="PF00672">
    <property type="entry name" value="HAMP"/>
    <property type="match status" value="1"/>
</dbReference>
<dbReference type="SMART" id="SM00304">
    <property type="entry name" value="HAMP"/>
    <property type="match status" value="1"/>
</dbReference>
<evidence type="ECO:0000313" key="12">
    <source>
        <dbReference type="Proteomes" id="UP000093309"/>
    </source>
</evidence>
<dbReference type="Pfam" id="PF02743">
    <property type="entry name" value="dCache_1"/>
    <property type="match status" value="1"/>
</dbReference>
<name>A0A1C1A3X9_9BACL</name>
<accession>A0A1C1A3X9</accession>
<dbReference type="Pfam" id="PF06580">
    <property type="entry name" value="His_kinase"/>
    <property type="match status" value="1"/>
</dbReference>
<dbReference type="EMBL" id="LYPC01000014">
    <property type="protein sequence ID" value="OCT15267.1"/>
    <property type="molecule type" value="Genomic_DNA"/>
</dbReference>
<keyword evidence="5 9" id="KW-0812">Transmembrane</keyword>